<name>A0A089NRP9_9HYPH</name>
<sequence length="82" mass="8117">MIDALQTATTGMTRATDRLGKAAETIAASGAPVGDTALPPAAQVDLTSAAADLVGSKSAFALNAAVARTADRMMGQLLDISA</sequence>
<reference evidence="1 2" key="1">
    <citation type="journal article" date="2014" name="PLoS ONE">
        <title>Genome Information of Methylobacterium oryzae, a Plant-Probiotic Methylotroph in the Phyllosphere.</title>
        <authorList>
            <person name="Kwak M.J."/>
            <person name="Jeong H."/>
            <person name="Madhaiyan M."/>
            <person name="Lee Y."/>
            <person name="Sa T.M."/>
            <person name="Oh T.K."/>
            <person name="Kim J.F."/>
        </authorList>
    </citation>
    <scope>NUCLEOTIDE SEQUENCE [LARGE SCALE GENOMIC DNA]</scope>
    <source>
        <strain evidence="1 2">CBMB20</strain>
    </source>
</reference>
<keyword evidence="2" id="KW-1185">Reference proteome</keyword>
<dbReference type="HOGENOM" id="CLU_2554403_0_0_5"/>
<dbReference type="RefSeq" id="WP_043755687.1">
    <property type="nucleotide sequence ID" value="NZ_CP003811.1"/>
</dbReference>
<dbReference type="Proteomes" id="UP000029492">
    <property type="component" value="Chromosome"/>
</dbReference>
<protein>
    <submittedName>
        <fullName evidence="1">Protein of unassigned function</fullName>
    </submittedName>
</protein>
<dbReference type="AlphaFoldDB" id="A0A089NRP9"/>
<proteinExistence type="predicted"/>
<dbReference type="KEGG" id="mor:MOC_0753"/>
<evidence type="ECO:0000313" key="1">
    <source>
        <dbReference type="EMBL" id="AIQ88508.1"/>
    </source>
</evidence>
<dbReference type="EMBL" id="CP003811">
    <property type="protein sequence ID" value="AIQ88508.1"/>
    <property type="molecule type" value="Genomic_DNA"/>
</dbReference>
<dbReference type="GeneID" id="96604016"/>
<accession>A0A089NRP9</accession>
<dbReference type="STRING" id="693986.MOC_0753"/>
<gene>
    <name evidence="1" type="ORF">MOC_0753</name>
</gene>
<dbReference type="eggNOG" id="ENOG5030ZTU">
    <property type="taxonomic scope" value="Bacteria"/>
</dbReference>
<organism evidence="1 2">
    <name type="scientific">Methylobacterium oryzae CBMB20</name>
    <dbReference type="NCBI Taxonomy" id="693986"/>
    <lineage>
        <taxon>Bacteria</taxon>
        <taxon>Pseudomonadati</taxon>
        <taxon>Pseudomonadota</taxon>
        <taxon>Alphaproteobacteria</taxon>
        <taxon>Hyphomicrobiales</taxon>
        <taxon>Methylobacteriaceae</taxon>
        <taxon>Methylobacterium</taxon>
    </lineage>
</organism>
<evidence type="ECO:0000313" key="2">
    <source>
        <dbReference type="Proteomes" id="UP000029492"/>
    </source>
</evidence>